<dbReference type="PANTHER" id="PTHR22876:SF5">
    <property type="entry name" value="CHROMOSOME 9 OPEN READING FRAME 85"/>
    <property type="match status" value="1"/>
</dbReference>
<dbReference type="GeneID" id="110081699"/>
<name>A0A6J0U0W4_9SAUR</name>
<proteinExistence type="predicted"/>
<dbReference type="AlphaFoldDB" id="A0A6J0U0W4"/>
<dbReference type="PANTHER" id="PTHR22876">
    <property type="entry name" value="ZGC:101016"/>
    <property type="match status" value="1"/>
</dbReference>
<protein>
    <submittedName>
        <fullName evidence="3">Uncharacterized protein C9orf85 homolog</fullName>
    </submittedName>
</protein>
<dbReference type="CTD" id="101101954"/>
<dbReference type="FunCoup" id="A0A6J0U0W4">
    <property type="interactions" value="214"/>
</dbReference>
<reference evidence="2" key="1">
    <citation type="submission" date="2025-05" db="UniProtKB">
        <authorList>
            <consortium name="RefSeq"/>
        </authorList>
    </citation>
    <scope>NUCLEOTIDE SEQUENCE [LARGE SCALE GENOMIC DNA]</scope>
</reference>
<dbReference type="OrthoDB" id="250548at2759"/>
<evidence type="ECO:0000313" key="2">
    <source>
        <dbReference type="Proteomes" id="UP001652642"/>
    </source>
</evidence>
<feature type="region of interest" description="Disordered" evidence="1">
    <location>
        <begin position="111"/>
        <end position="149"/>
    </location>
</feature>
<organism evidence="2 3">
    <name type="scientific">Pogona vitticeps</name>
    <name type="common">central bearded dragon</name>
    <dbReference type="NCBI Taxonomy" id="103695"/>
    <lineage>
        <taxon>Eukaryota</taxon>
        <taxon>Metazoa</taxon>
        <taxon>Chordata</taxon>
        <taxon>Craniata</taxon>
        <taxon>Vertebrata</taxon>
        <taxon>Euteleostomi</taxon>
        <taxon>Lepidosauria</taxon>
        <taxon>Squamata</taxon>
        <taxon>Bifurcata</taxon>
        <taxon>Unidentata</taxon>
        <taxon>Episquamata</taxon>
        <taxon>Toxicofera</taxon>
        <taxon>Iguania</taxon>
        <taxon>Acrodonta</taxon>
        <taxon>Agamidae</taxon>
        <taxon>Amphibolurinae</taxon>
        <taxon>Pogona</taxon>
    </lineage>
</organism>
<dbReference type="Pfam" id="PF10217">
    <property type="entry name" value="DUF2039"/>
    <property type="match status" value="1"/>
</dbReference>
<reference evidence="3" key="2">
    <citation type="submission" date="2025-08" db="UniProtKB">
        <authorList>
            <consortium name="RefSeq"/>
        </authorList>
    </citation>
    <scope>IDENTIFICATION</scope>
</reference>
<dbReference type="KEGG" id="pvt:110081699"/>
<evidence type="ECO:0000313" key="3">
    <source>
        <dbReference type="RefSeq" id="XP_020654277.2"/>
    </source>
</evidence>
<dbReference type="InterPro" id="IPR019351">
    <property type="entry name" value="DUF2039"/>
</dbReference>
<sequence>MSSQRGNVSRTRAQRHQNTQVFRNDKYDTSAQRKKINAKLHEGLCQHCKEVLEWRVKFSKYKPLTQPKKCVKCLQKTVKDSYHIVCKPCACELNLCAKCGKKEEIVIPIEMSLEKPEKEPSTTDPRRRDRRRGSEEGSELNLSDLEDDDEELDSLVKQVKDFKMQRTGN</sequence>
<feature type="compositionally biased region" description="Basic and acidic residues" evidence="1">
    <location>
        <begin position="112"/>
        <end position="135"/>
    </location>
</feature>
<dbReference type="RefSeq" id="XP_020654277.2">
    <property type="nucleotide sequence ID" value="XM_020798618.2"/>
</dbReference>
<dbReference type="InParanoid" id="A0A6J0U0W4"/>
<dbReference type="Proteomes" id="UP001652642">
    <property type="component" value="Chromosome 2"/>
</dbReference>
<gene>
    <name evidence="3" type="primary">C2H9orf85</name>
</gene>
<evidence type="ECO:0000256" key="1">
    <source>
        <dbReference type="SAM" id="MobiDB-lite"/>
    </source>
</evidence>
<keyword evidence="2" id="KW-1185">Reference proteome</keyword>
<accession>A0A6J0U0W4</accession>